<evidence type="ECO:0000313" key="2">
    <source>
        <dbReference type="Proteomes" id="UP000070612"/>
    </source>
</evidence>
<keyword evidence="2" id="KW-1185">Reference proteome</keyword>
<dbReference type="InterPro" id="IPR029068">
    <property type="entry name" value="Glyas_Bleomycin-R_OHBP_Dase"/>
</dbReference>
<gene>
    <name evidence="1" type="ORF">AFM11_19065</name>
</gene>
<dbReference type="STRING" id="59750.AWC31_15165"/>
<dbReference type="Proteomes" id="UP000070612">
    <property type="component" value="Unassembled WGS sequence"/>
</dbReference>
<reference evidence="1 2" key="1">
    <citation type="submission" date="2015-07" db="EMBL/GenBank/DDBJ databases">
        <title>A draft genome sequence of Mycobacterium wolinskyi.</title>
        <authorList>
            <person name="de Man T.J."/>
            <person name="Perry K.A."/>
            <person name="Coulliette A.D."/>
            <person name="Jensen B."/>
            <person name="Toney N.C."/>
            <person name="Limbago B.M."/>
            <person name="Noble-Wang J."/>
        </authorList>
    </citation>
    <scope>NUCLEOTIDE SEQUENCE [LARGE SCALE GENOMIC DNA]</scope>
    <source>
        <strain evidence="1 2">CDC_01</strain>
    </source>
</reference>
<organism evidence="1 2">
    <name type="scientific">Mycolicibacterium wolinskyi</name>
    <dbReference type="NCBI Taxonomy" id="59750"/>
    <lineage>
        <taxon>Bacteria</taxon>
        <taxon>Bacillati</taxon>
        <taxon>Actinomycetota</taxon>
        <taxon>Actinomycetes</taxon>
        <taxon>Mycobacteriales</taxon>
        <taxon>Mycobacteriaceae</taxon>
        <taxon>Mycolicibacterium</taxon>
    </lineage>
</organism>
<dbReference type="AlphaFoldDB" id="A0A132PK17"/>
<proteinExistence type="predicted"/>
<sequence length="200" mass="21203">MSRIEYVTIETPDPAATDAFHKAAFGRDLPVRTRQSDAPTNGFRGFTLSLVVPQPSTVDAFVGAAIEAGATELKPPKKSFWGYGGVIASPDGTIWTVAASSKKNRGPETRQIDEFVLQLGVADVGTSKQFYVERGLEVAKSYGSKYVQFAGPPITLALFGRRNLAKTAGVSPDGSGSHRIVVAGPAGPFTDPDGFAWETP</sequence>
<protein>
    <submittedName>
        <fullName evidence="1">Glyoxalase</fullName>
    </submittedName>
</protein>
<dbReference type="PANTHER" id="PTHR36503">
    <property type="entry name" value="BLR2520 PROTEIN"/>
    <property type="match status" value="1"/>
</dbReference>
<dbReference type="Gene3D" id="3.10.180.10">
    <property type="entry name" value="2,3-Dihydroxybiphenyl 1,2-Dioxygenase, domain 1"/>
    <property type="match status" value="2"/>
</dbReference>
<evidence type="ECO:0000313" key="1">
    <source>
        <dbReference type="EMBL" id="KWX22604.1"/>
    </source>
</evidence>
<dbReference type="EMBL" id="LGTW01000012">
    <property type="protein sequence ID" value="KWX22604.1"/>
    <property type="molecule type" value="Genomic_DNA"/>
</dbReference>
<dbReference type="PATRIC" id="fig|59750.3.peg.1146"/>
<comment type="caution">
    <text evidence="1">The sequence shown here is derived from an EMBL/GenBank/DDBJ whole genome shotgun (WGS) entry which is preliminary data.</text>
</comment>
<dbReference type="PANTHER" id="PTHR36503:SF1">
    <property type="entry name" value="BLR2520 PROTEIN"/>
    <property type="match status" value="1"/>
</dbReference>
<name>A0A132PK17_9MYCO</name>
<accession>A0A132PK17</accession>
<dbReference type="SUPFAM" id="SSF54593">
    <property type="entry name" value="Glyoxalase/Bleomycin resistance protein/Dihydroxybiphenyl dioxygenase"/>
    <property type="match status" value="1"/>
</dbReference>
<dbReference type="RefSeq" id="WP_067851605.1">
    <property type="nucleotide sequence ID" value="NZ_LGTW01000012.1"/>
</dbReference>